<dbReference type="InterPro" id="IPR000485">
    <property type="entry name" value="AsnC-type_HTH_dom"/>
</dbReference>
<proteinExistence type="predicted"/>
<evidence type="ECO:0000256" key="2">
    <source>
        <dbReference type="ARBA" id="ARBA00023125"/>
    </source>
</evidence>
<evidence type="ECO:0000313" key="5">
    <source>
        <dbReference type="EMBL" id="MBP1839716.1"/>
    </source>
</evidence>
<name>A0A9X1C8S0_9FLAO</name>
<feature type="domain" description="HTH asnC-type" evidence="4">
    <location>
        <begin position="3"/>
        <end position="64"/>
    </location>
</feature>
<dbReference type="PRINTS" id="PR00033">
    <property type="entry name" value="HTHASNC"/>
</dbReference>
<dbReference type="PANTHER" id="PTHR30154:SF34">
    <property type="entry name" value="TRANSCRIPTIONAL REGULATOR AZLB"/>
    <property type="match status" value="1"/>
</dbReference>
<evidence type="ECO:0000256" key="3">
    <source>
        <dbReference type="ARBA" id="ARBA00023163"/>
    </source>
</evidence>
<dbReference type="AlphaFoldDB" id="A0A9X1C8S0"/>
<keyword evidence="3" id="KW-0804">Transcription</keyword>
<dbReference type="SMART" id="SM00344">
    <property type="entry name" value="HTH_ASNC"/>
    <property type="match status" value="1"/>
</dbReference>
<accession>A0A9X1C8S0</accession>
<dbReference type="Proteomes" id="UP001138672">
    <property type="component" value="Unassembled WGS sequence"/>
</dbReference>
<dbReference type="EMBL" id="JAUSUU010000005">
    <property type="protein sequence ID" value="MDQ0335315.1"/>
    <property type="molecule type" value="Genomic_DNA"/>
</dbReference>
<dbReference type="Gene3D" id="1.10.10.10">
    <property type="entry name" value="Winged helix-like DNA-binding domain superfamily/Winged helix DNA-binding domain"/>
    <property type="match status" value="1"/>
</dbReference>
<dbReference type="GO" id="GO:0043565">
    <property type="term" value="F:sequence-specific DNA binding"/>
    <property type="evidence" value="ECO:0007669"/>
    <property type="project" value="InterPro"/>
</dbReference>
<dbReference type="PANTHER" id="PTHR30154">
    <property type="entry name" value="LEUCINE-RESPONSIVE REGULATORY PROTEIN"/>
    <property type="match status" value="1"/>
</dbReference>
<dbReference type="InterPro" id="IPR019887">
    <property type="entry name" value="Tscrpt_reg_AsnC/Lrp_C"/>
</dbReference>
<keyword evidence="8" id="KW-1185">Reference proteome</keyword>
<dbReference type="OrthoDB" id="9800326at2"/>
<dbReference type="Pfam" id="PF13412">
    <property type="entry name" value="HTH_24"/>
    <property type="match status" value="1"/>
</dbReference>
<protein>
    <submittedName>
        <fullName evidence="5">Lrp/AsnC family leucine-responsive transcriptional regulator</fullName>
    </submittedName>
</protein>
<sequence>MKLDSIDFKLIEALQKDSKQSIKQLAEGVNLSITPVHERIKKLESSGIINGYTAIVDYSKLGKTLVVYCQVTLTTHQDEPFRKFEAYINTLEDVIEANYIAGTYDVLLKILLHDMNEYQEFILKRFSKMTIVSHIQSSFVIKNIKDGKNKVM</sequence>
<reference evidence="5" key="1">
    <citation type="submission" date="2021-03" db="EMBL/GenBank/DDBJ databases">
        <title>Genomic Encyclopedia of Type Strains, Phase IV (KMG-IV): sequencing the most valuable type-strain genomes for metagenomic binning, comparative biology and taxonomic classification.</title>
        <authorList>
            <person name="Goeker M."/>
        </authorList>
    </citation>
    <scope>NUCLEOTIDE SEQUENCE</scope>
    <source>
        <strain evidence="5">DSM 15523</strain>
        <strain evidence="6 8">DSM 16476</strain>
    </source>
</reference>
<dbReference type="GO" id="GO:0006355">
    <property type="term" value="P:regulation of DNA-templated transcription"/>
    <property type="evidence" value="ECO:0007669"/>
    <property type="project" value="UniProtKB-ARBA"/>
</dbReference>
<evidence type="ECO:0000313" key="8">
    <source>
        <dbReference type="Proteomes" id="UP001231587"/>
    </source>
</evidence>
<dbReference type="InterPro" id="IPR036388">
    <property type="entry name" value="WH-like_DNA-bd_sf"/>
</dbReference>
<dbReference type="InterPro" id="IPR019888">
    <property type="entry name" value="Tscrpt_reg_AsnC-like"/>
</dbReference>
<gene>
    <name evidence="5" type="ORF">J2Z56_001640</name>
    <name evidence="6" type="ORF">J2Z57_001763</name>
</gene>
<keyword evidence="2" id="KW-0238">DNA-binding</keyword>
<evidence type="ECO:0000313" key="6">
    <source>
        <dbReference type="EMBL" id="MDQ0335315.1"/>
    </source>
</evidence>
<dbReference type="Pfam" id="PF01037">
    <property type="entry name" value="AsnC_trans_reg"/>
    <property type="match status" value="1"/>
</dbReference>
<dbReference type="RefSeq" id="WP_057781948.1">
    <property type="nucleotide sequence ID" value="NZ_JAGGJQ010000004.1"/>
</dbReference>
<evidence type="ECO:0000313" key="7">
    <source>
        <dbReference type="Proteomes" id="UP001138672"/>
    </source>
</evidence>
<dbReference type="GO" id="GO:0005829">
    <property type="term" value="C:cytosol"/>
    <property type="evidence" value="ECO:0007669"/>
    <property type="project" value="TreeGrafter"/>
</dbReference>
<dbReference type="InterPro" id="IPR019885">
    <property type="entry name" value="Tscrpt_reg_HTH_AsnC-type_CS"/>
</dbReference>
<comment type="caution">
    <text evidence="5">The sequence shown here is derived from an EMBL/GenBank/DDBJ whole genome shotgun (WGS) entry which is preliminary data.</text>
</comment>
<dbReference type="CDD" id="cd00090">
    <property type="entry name" value="HTH_ARSR"/>
    <property type="match status" value="1"/>
</dbReference>
<dbReference type="InterPro" id="IPR036390">
    <property type="entry name" value="WH_DNA-bd_sf"/>
</dbReference>
<keyword evidence="1" id="KW-0805">Transcription regulation</keyword>
<dbReference type="SUPFAM" id="SSF46785">
    <property type="entry name" value="Winged helix' DNA-binding domain"/>
    <property type="match status" value="1"/>
</dbReference>
<dbReference type="Proteomes" id="UP001231587">
    <property type="component" value="Unassembled WGS sequence"/>
</dbReference>
<evidence type="ECO:0000256" key="1">
    <source>
        <dbReference type="ARBA" id="ARBA00023015"/>
    </source>
</evidence>
<dbReference type="EMBL" id="JAGGJQ010000004">
    <property type="protein sequence ID" value="MBP1839716.1"/>
    <property type="molecule type" value="Genomic_DNA"/>
</dbReference>
<evidence type="ECO:0000259" key="4">
    <source>
        <dbReference type="PROSITE" id="PS50956"/>
    </source>
</evidence>
<dbReference type="InterPro" id="IPR011991">
    <property type="entry name" value="ArsR-like_HTH"/>
</dbReference>
<dbReference type="PROSITE" id="PS50956">
    <property type="entry name" value="HTH_ASNC_2"/>
    <property type="match status" value="1"/>
</dbReference>
<organism evidence="5 7">
    <name type="scientific">Formosa algae</name>
    <dbReference type="NCBI Taxonomy" id="225843"/>
    <lineage>
        <taxon>Bacteria</taxon>
        <taxon>Pseudomonadati</taxon>
        <taxon>Bacteroidota</taxon>
        <taxon>Flavobacteriia</taxon>
        <taxon>Flavobacteriales</taxon>
        <taxon>Flavobacteriaceae</taxon>
        <taxon>Formosa</taxon>
    </lineage>
</organism>
<dbReference type="PROSITE" id="PS00519">
    <property type="entry name" value="HTH_ASNC_1"/>
    <property type="match status" value="1"/>
</dbReference>
<dbReference type="Gene3D" id="3.30.70.920">
    <property type="match status" value="1"/>
</dbReference>
<dbReference type="SUPFAM" id="SSF54909">
    <property type="entry name" value="Dimeric alpha+beta barrel"/>
    <property type="match status" value="1"/>
</dbReference>
<dbReference type="InterPro" id="IPR011008">
    <property type="entry name" value="Dimeric_a/b-barrel"/>
</dbReference>
<dbReference type="GO" id="GO:0043200">
    <property type="term" value="P:response to amino acid"/>
    <property type="evidence" value="ECO:0007669"/>
    <property type="project" value="TreeGrafter"/>
</dbReference>